<keyword evidence="4" id="KW-0479">Metal-binding</keyword>
<dbReference type="InterPro" id="IPR008753">
    <property type="entry name" value="Peptidase_M13_N"/>
</dbReference>
<dbReference type="Gene3D" id="3.40.390.10">
    <property type="entry name" value="Collagenase (Catalytic Domain)"/>
    <property type="match status" value="1"/>
</dbReference>
<evidence type="ECO:0000256" key="2">
    <source>
        <dbReference type="ARBA" id="ARBA00007357"/>
    </source>
</evidence>
<keyword evidence="5" id="KW-0378">Hydrolase</keyword>
<keyword evidence="6" id="KW-0862">Zinc</keyword>
<dbReference type="GO" id="GO:0005886">
    <property type="term" value="C:plasma membrane"/>
    <property type="evidence" value="ECO:0007669"/>
    <property type="project" value="TreeGrafter"/>
</dbReference>
<dbReference type="PANTHER" id="PTHR11733:SF237">
    <property type="entry name" value="NEPRILYSIN-LIKE 4"/>
    <property type="match status" value="1"/>
</dbReference>
<evidence type="ECO:0008006" key="12">
    <source>
        <dbReference type="Google" id="ProtNLM"/>
    </source>
</evidence>
<evidence type="ECO:0000256" key="3">
    <source>
        <dbReference type="ARBA" id="ARBA00022670"/>
    </source>
</evidence>
<dbReference type="Pfam" id="PF05649">
    <property type="entry name" value="Peptidase_M13_N"/>
    <property type="match status" value="1"/>
</dbReference>
<dbReference type="InterPro" id="IPR024079">
    <property type="entry name" value="MetalloPept_cat_dom_sf"/>
</dbReference>
<dbReference type="PROSITE" id="PS51885">
    <property type="entry name" value="NEPRILYSIN"/>
    <property type="match status" value="1"/>
</dbReference>
<evidence type="ECO:0000256" key="6">
    <source>
        <dbReference type="ARBA" id="ARBA00022833"/>
    </source>
</evidence>
<dbReference type="SUPFAM" id="SSF55486">
    <property type="entry name" value="Metalloproteases ('zincins'), catalytic domain"/>
    <property type="match status" value="1"/>
</dbReference>
<dbReference type="Pfam" id="PF01431">
    <property type="entry name" value="Peptidase_M13"/>
    <property type="match status" value="1"/>
</dbReference>
<dbReference type="InterPro" id="IPR000718">
    <property type="entry name" value="Peptidase_M13"/>
</dbReference>
<protein>
    <recommendedName>
        <fullName evidence="12">M13 family peptidase</fullName>
    </recommendedName>
</protein>
<evidence type="ECO:0000313" key="10">
    <source>
        <dbReference type="EMBL" id="KAK8773588.1"/>
    </source>
</evidence>
<dbReference type="GO" id="GO:0016485">
    <property type="term" value="P:protein processing"/>
    <property type="evidence" value="ECO:0007669"/>
    <property type="project" value="TreeGrafter"/>
</dbReference>
<keyword evidence="3" id="KW-0645">Protease</keyword>
<evidence type="ECO:0000256" key="1">
    <source>
        <dbReference type="ARBA" id="ARBA00001947"/>
    </source>
</evidence>
<feature type="domain" description="Peptidase M13 C-terminal" evidence="8">
    <location>
        <begin position="282"/>
        <end position="366"/>
    </location>
</feature>
<keyword evidence="11" id="KW-1185">Reference proteome</keyword>
<dbReference type="GO" id="GO:0004222">
    <property type="term" value="F:metalloendopeptidase activity"/>
    <property type="evidence" value="ECO:0007669"/>
    <property type="project" value="InterPro"/>
</dbReference>
<comment type="cofactor">
    <cofactor evidence="1">
        <name>Zn(2+)</name>
        <dbReference type="ChEBI" id="CHEBI:29105"/>
    </cofactor>
</comment>
<keyword evidence="7" id="KW-0482">Metalloprotease</keyword>
<sequence length="385" mass="44621">MKAAVFIRPEVNATKLQEFISRAATYGKKLKGLNVRVRVHKDRAEEVRRVSIGELQKNFSKIPLLHLLNQEFQKVNITLTAETVVLLNTIIFYQNLSSFLETTDPIDMFNYAGVRVLARMGEQVSKTVREAFLKAKGKQEQERWKECIDIMRANLQEVMDYLYVNHSHSTLVKDEVEDTARRIMDAFRGMFLENSWADNETTLMLVEKLNSTRVNVGYPDGLLDPYFIEKLFKDVPPIELNSTFVEIFHNMSHSYYMRQLKKLNESFNPQKNWTSRASAVKSFYSAQDNTLEVPWGLLQPPVYQYGLPRSFSLGAIGANIAQELAQAFGKKGFFNRLGEEYKDSLRNRTLHEFENKTQCFVGQYGKIFVKLPWYCDVESLCKKKQ</sequence>
<evidence type="ECO:0000313" key="11">
    <source>
        <dbReference type="Proteomes" id="UP001321473"/>
    </source>
</evidence>
<organism evidence="10 11">
    <name type="scientific">Amblyomma americanum</name>
    <name type="common">Lone star tick</name>
    <dbReference type="NCBI Taxonomy" id="6943"/>
    <lineage>
        <taxon>Eukaryota</taxon>
        <taxon>Metazoa</taxon>
        <taxon>Ecdysozoa</taxon>
        <taxon>Arthropoda</taxon>
        <taxon>Chelicerata</taxon>
        <taxon>Arachnida</taxon>
        <taxon>Acari</taxon>
        <taxon>Parasitiformes</taxon>
        <taxon>Ixodida</taxon>
        <taxon>Ixodoidea</taxon>
        <taxon>Ixodidae</taxon>
        <taxon>Amblyomminae</taxon>
        <taxon>Amblyomma</taxon>
    </lineage>
</organism>
<name>A0AAQ4EG31_AMBAM</name>
<dbReference type="Proteomes" id="UP001321473">
    <property type="component" value="Unassembled WGS sequence"/>
</dbReference>
<comment type="similarity">
    <text evidence="2">Belongs to the peptidase M13 family.</text>
</comment>
<evidence type="ECO:0000259" key="8">
    <source>
        <dbReference type="Pfam" id="PF01431"/>
    </source>
</evidence>
<accession>A0AAQ4EG31</accession>
<evidence type="ECO:0000259" key="9">
    <source>
        <dbReference type="Pfam" id="PF05649"/>
    </source>
</evidence>
<evidence type="ECO:0000256" key="4">
    <source>
        <dbReference type="ARBA" id="ARBA00022723"/>
    </source>
</evidence>
<dbReference type="EMBL" id="JARKHS020016631">
    <property type="protein sequence ID" value="KAK8773588.1"/>
    <property type="molecule type" value="Genomic_DNA"/>
</dbReference>
<gene>
    <name evidence="10" type="ORF">V5799_011880</name>
</gene>
<dbReference type="AlphaFoldDB" id="A0AAQ4EG31"/>
<dbReference type="GO" id="GO:0046872">
    <property type="term" value="F:metal ion binding"/>
    <property type="evidence" value="ECO:0007669"/>
    <property type="project" value="UniProtKB-KW"/>
</dbReference>
<comment type="caution">
    <text evidence="10">The sequence shown here is derived from an EMBL/GenBank/DDBJ whole genome shotgun (WGS) entry which is preliminary data.</text>
</comment>
<reference evidence="10 11" key="1">
    <citation type="journal article" date="2023" name="Arcadia Sci">
        <title>De novo assembly of a long-read Amblyomma americanum tick genome.</title>
        <authorList>
            <person name="Chou S."/>
            <person name="Poskanzer K.E."/>
            <person name="Rollins M."/>
            <person name="Thuy-Boun P.S."/>
        </authorList>
    </citation>
    <scope>NUCLEOTIDE SEQUENCE [LARGE SCALE GENOMIC DNA]</scope>
    <source>
        <strain evidence="10">F_SG_1</strain>
        <tissue evidence="10">Salivary glands</tissue>
    </source>
</reference>
<evidence type="ECO:0000256" key="7">
    <source>
        <dbReference type="ARBA" id="ARBA00023049"/>
    </source>
</evidence>
<proteinExistence type="inferred from homology"/>
<dbReference type="PANTHER" id="PTHR11733">
    <property type="entry name" value="ZINC METALLOPROTEASE FAMILY M13 NEPRILYSIN-RELATED"/>
    <property type="match status" value="1"/>
</dbReference>
<dbReference type="InterPro" id="IPR018497">
    <property type="entry name" value="Peptidase_M13_C"/>
</dbReference>
<evidence type="ECO:0000256" key="5">
    <source>
        <dbReference type="ARBA" id="ARBA00022801"/>
    </source>
</evidence>
<feature type="domain" description="Peptidase M13 N-terminal" evidence="9">
    <location>
        <begin position="40"/>
        <end position="219"/>
    </location>
</feature>